<name>A0A1R1JHZ1_9BURK</name>
<dbReference type="PANTHER" id="PTHR43124:SF3">
    <property type="entry name" value="CHLORAMPHENICOL EFFLUX PUMP RV0191"/>
    <property type="match status" value="1"/>
</dbReference>
<dbReference type="RefSeq" id="WP_076474790.1">
    <property type="nucleotide sequence ID" value="NZ_MTJZ01000003.1"/>
</dbReference>
<evidence type="ECO:0000313" key="9">
    <source>
        <dbReference type="Proteomes" id="UP000187194"/>
    </source>
</evidence>
<keyword evidence="3 6" id="KW-0812">Transmembrane</keyword>
<feature type="transmembrane region" description="Helical" evidence="6">
    <location>
        <begin position="19"/>
        <end position="43"/>
    </location>
</feature>
<dbReference type="CDD" id="cd17324">
    <property type="entry name" value="MFS_NepI_like"/>
    <property type="match status" value="1"/>
</dbReference>
<keyword evidence="2" id="KW-1003">Cell membrane</keyword>
<gene>
    <name evidence="8" type="ORF">BW685_03395</name>
</gene>
<evidence type="ECO:0000256" key="6">
    <source>
        <dbReference type="SAM" id="Phobius"/>
    </source>
</evidence>
<evidence type="ECO:0000313" key="8">
    <source>
        <dbReference type="EMBL" id="OMG74813.1"/>
    </source>
</evidence>
<dbReference type="InterPro" id="IPR011701">
    <property type="entry name" value="MFS"/>
</dbReference>
<sequence length="398" mass="39956">MSTCTAPARRDAVSPLHRWLAIAVLAVATFTIVVTEFAPIGLLSSIAADLQARPATVGLIVSAYAWIGAGSALLSAVLPNHFPRKPLLIGLMLLLAASSGASAVAPAFPALMLARIAGALAHGVFWAMVAALATQIAPRDRLGLATAVVFGGISIASVLGVPIVNVIGQHWDWRVAFGALCGLSLLTALLMAAALPTIRAEGSVGGAALAGVLRNRALWMAYVVAIFTVAAHFGAFTFIEPYLRQMPGATPAAVALLLFAFGAAGLLGNVLTGLAIDRHFRTVIVAALAFMCAALIGLGWLVPRAGTAAAVTCLLAWGAAISALFVGIQTWVLRAGGAAAIPASALYTTVFNGASGIGAMLGASILARSGLSAVMLAAGGGVACAACLVVAARPGGKA</sequence>
<feature type="domain" description="Major facilitator superfamily (MFS) profile" evidence="7">
    <location>
        <begin position="21"/>
        <end position="397"/>
    </location>
</feature>
<feature type="transmembrane region" description="Helical" evidence="6">
    <location>
        <begin position="114"/>
        <end position="132"/>
    </location>
</feature>
<evidence type="ECO:0000256" key="1">
    <source>
        <dbReference type="ARBA" id="ARBA00004651"/>
    </source>
</evidence>
<evidence type="ECO:0000259" key="7">
    <source>
        <dbReference type="PROSITE" id="PS50850"/>
    </source>
</evidence>
<dbReference type="InterPro" id="IPR050189">
    <property type="entry name" value="MFS_Efflux_Transporters"/>
</dbReference>
<dbReference type="PROSITE" id="PS50850">
    <property type="entry name" value="MFS"/>
    <property type="match status" value="1"/>
</dbReference>
<feature type="transmembrane region" description="Helical" evidence="6">
    <location>
        <begin position="373"/>
        <end position="392"/>
    </location>
</feature>
<feature type="transmembrane region" description="Helical" evidence="6">
    <location>
        <begin position="308"/>
        <end position="333"/>
    </location>
</feature>
<organism evidence="8 9">
    <name type="scientific">Burkholderia ubonensis</name>
    <dbReference type="NCBI Taxonomy" id="101571"/>
    <lineage>
        <taxon>Bacteria</taxon>
        <taxon>Pseudomonadati</taxon>
        <taxon>Pseudomonadota</taxon>
        <taxon>Betaproteobacteria</taxon>
        <taxon>Burkholderiales</taxon>
        <taxon>Burkholderiaceae</taxon>
        <taxon>Burkholderia</taxon>
        <taxon>Burkholderia cepacia complex</taxon>
    </lineage>
</organism>
<accession>A0A1R1JHZ1</accession>
<proteinExistence type="predicted"/>
<dbReference type="InterPro" id="IPR036259">
    <property type="entry name" value="MFS_trans_sf"/>
</dbReference>
<dbReference type="GO" id="GO:0022857">
    <property type="term" value="F:transmembrane transporter activity"/>
    <property type="evidence" value="ECO:0007669"/>
    <property type="project" value="InterPro"/>
</dbReference>
<feature type="transmembrane region" description="Helical" evidence="6">
    <location>
        <begin position="173"/>
        <end position="196"/>
    </location>
</feature>
<comment type="caution">
    <text evidence="8">The sequence shown here is derived from an EMBL/GenBank/DDBJ whole genome shotgun (WGS) entry which is preliminary data.</text>
</comment>
<dbReference type="Proteomes" id="UP000187194">
    <property type="component" value="Unassembled WGS sequence"/>
</dbReference>
<dbReference type="EMBL" id="MTJZ01000003">
    <property type="protein sequence ID" value="OMG74813.1"/>
    <property type="molecule type" value="Genomic_DNA"/>
</dbReference>
<dbReference type="InterPro" id="IPR020846">
    <property type="entry name" value="MFS_dom"/>
</dbReference>
<feature type="transmembrane region" description="Helical" evidence="6">
    <location>
        <begin position="144"/>
        <end position="167"/>
    </location>
</feature>
<evidence type="ECO:0000256" key="2">
    <source>
        <dbReference type="ARBA" id="ARBA00022475"/>
    </source>
</evidence>
<feature type="transmembrane region" description="Helical" evidence="6">
    <location>
        <begin position="283"/>
        <end position="302"/>
    </location>
</feature>
<evidence type="ECO:0000256" key="3">
    <source>
        <dbReference type="ARBA" id="ARBA00022692"/>
    </source>
</evidence>
<dbReference type="PANTHER" id="PTHR43124">
    <property type="entry name" value="PURINE EFFLUX PUMP PBUE"/>
    <property type="match status" value="1"/>
</dbReference>
<feature type="transmembrane region" description="Helical" evidence="6">
    <location>
        <begin position="217"/>
        <end position="239"/>
    </location>
</feature>
<reference evidence="8 9" key="1">
    <citation type="submission" date="2017-01" db="EMBL/GenBank/DDBJ databases">
        <title>Phylogeographic, genomic and meropenem susceptibility analysis of Burkholderia ubonensis.</title>
        <authorList>
            <person name="Price E.P."/>
            <person name="Sarovich D.S."/>
            <person name="Webb J.R."/>
            <person name="Hall C.M."/>
            <person name="Sahl J.W."/>
            <person name="Kaestli M."/>
            <person name="Mayo M."/>
            <person name="Harrington G."/>
            <person name="Baker A.L."/>
            <person name="Sidak-Loftis L.C."/>
            <person name="Lummis M."/>
            <person name="Schupp J.M."/>
            <person name="Gillece J.D."/>
            <person name="Tuanyok A."/>
            <person name="Warner J."/>
            <person name="Busch J.D."/>
            <person name="Keim P."/>
            <person name="Currie B.J."/>
            <person name="Wagner D.M."/>
        </authorList>
    </citation>
    <scope>NUCLEOTIDE SEQUENCE [LARGE SCALE GENOMIC DNA]</scope>
    <source>
        <strain evidence="8 9">A21</strain>
    </source>
</reference>
<feature type="transmembrane region" description="Helical" evidence="6">
    <location>
        <begin position="87"/>
        <end position="108"/>
    </location>
</feature>
<dbReference type="Pfam" id="PF07690">
    <property type="entry name" value="MFS_1"/>
    <property type="match status" value="1"/>
</dbReference>
<dbReference type="GO" id="GO:0005886">
    <property type="term" value="C:plasma membrane"/>
    <property type="evidence" value="ECO:0007669"/>
    <property type="project" value="UniProtKB-SubCell"/>
</dbReference>
<feature type="transmembrane region" description="Helical" evidence="6">
    <location>
        <begin position="251"/>
        <end position="271"/>
    </location>
</feature>
<feature type="transmembrane region" description="Helical" evidence="6">
    <location>
        <begin position="345"/>
        <end position="367"/>
    </location>
</feature>
<evidence type="ECO:0000256" key="5">
    <source>
        <dbReference type="ARBA" id="ARBA00023136"/>
    </source>
</evidence>
<dbReference type="AlphaFoldDB" id="A0A1R1JHZ1"/>
<comment type="subcellular location">
    <subcellularLocation>
        <location evidence="1">Cell membrane</location>
        <topology evidence="1">Multi-pass membrane protein</topology>
    </subcellularLocation>
</comment>
<feature type="transmembrane region" description="Helical" evidence="6">
    <location>
        <begin position="55"/>
        <end position="78"/>
    </location>
</feature>
<keyword evidence="5 6" id="KW-0472">Membrane</keyword>
<dbReference type="Gene3D" id="1.20.1250.20">
    <property type="entry name" value="MFS general substrate transporter like domains"/>
    <property type="match status" value="2"/>
</dbReference>
<keyword evidence="4 6" id="KW-1133">Transmembrane helix</keyword>
<dbReference type="SUPFAM" id="SSF103473">
    <property type="entry name" value="MFS general substrate transporter"/>
    <property type="match status" value="1"/>
</dbReference>
<evidence type="ECO:0000256" key="4">
    <source>
        <dbReference type="ARBA" id="ARBA00022989"/>
    </source>
</evidence>
<protein>
    <submittedName>
        <fullName evidence="8">MFS transporter</fullName>
    </submittedName>
</protein>